<keyword evidence="6 10" id="KW-0472">Membrane</keyword>
<proteinExistence type="predicted"/>
<dbReference type="Pfam" id="PF00001">
    <property type="entry name" value="7tm_1"/>
    <property type="match status" value="1"/>
</dbReference>
<feature type="transmembrane region" description="Helical" evidence="10">
    <location>
        <begin position="99"/>
        <end position="127"/>
    </location>
</feature>
<evidence type="ECO:0000256" key="4">
    <source>
        <dbReference type="ARBA" id="ARBA00022989"/>
    </source>
</evidence>
<dbReference type="InterPro" id="IPR000276">
    <property type="entry name" value="GPCR_Rhodpsn"/>
</dbReference>
<dbReference type="GO" id="GO:0004930">
    <property type="term" value="F:G protein-coupled receptor activity"/>
    <property type="evidence" value="ECO:0007669"/>
    <property type="project" value="UniProtKB-KW"/>
</dbReference>
<evidence type="ECO:0000313" key="13">
    <source>
        <dbReference type="Proteomes" id="UP001152320"/>
    </source>
</evidence>
<evidence type="ECO:0000256" key="1">
    <source>
        <dbReference type="ARBA" id="ARBA00004651"/>
    </source>
</evidence>
<comment type="caution">
    <text evidence="12">The sequence shown here is derived from an EMBL/GenBank/DDBJ whole genome shotgun (WGS) entry which is preliminary data.</text>
</comment>
<protein>
    <submittedName>
        <fullName evidence="12">G-protein coupled receptor moody</fullName>
    </submittedName>
</protein>
<keyword evidence="13" id="KW-1185">Reference proteome</keyword>
<evidence type="ECO:0000313" key="12">
    <source>
        <dbReference type="EMBL" id="KAJ8024623.1"/>
    </source>
</evidence>
<sequence>MMETFTPNASVGELFGRNDDVMAELPDPIHRIIVAIILFIASILGSVGNALVVLSVIASKKLRTATNAFVVNLAVADFLTSLMLPFLSLSLILEGDPPIPHWLCGSSIAFVYSCLACSLYTLASIAINRLFLITKPTHVCKRLFQPKVLFIWISCIWAIALAITVLPIPLGIGQLGYDKSYHICGGVSSHNLTYIYEGILVLGLYPVPLTVIIASYVWLYVHIRLHGRRMMGRGDPNEMSSTATTKSTKSEKNRNAVGNMTPLPSDVPTSPITVTSPNLKQSPSTLSFDPPSSNNITPDITPRPIRRQLTTTCDACTPTLGHLRKSARKKISKRHLQITKNLFYIVCAFLLCLTPYFIVFLLNLKNAAVIYAASAIFFNSCINPFVYATKHPHFKKVFKCILLCQLKSVPEPADFLKSIESVVKGEKKSGSY</sequence>
<keyword evidence="5" id="KW-0297">G-protein coupled receptor</keyword>
<gene>
    <name evidence="12" type="ORF">HOLleu_34574</name>
</gene>
<evidence type="ECO:0000256" key="8">
    <source>
        <dbReference type="ARBA" id="ARBA00023224"/>
    </source>
</evidence>
<dbReference type="GO" id="GO:0005886">
    <property type="term" value="C:plasma membrane"/>
    <property type="evidence" value="ECO:0007669"/>
    <property type="project" value="UniProtKB-SubCell"/>
</dbReference>
<dbReference type="EMBL" id="JAIZAY010000018">
    <property type="protein sequence ID" value="KAJ8024623.1"/>
    <property type="molecule type" value="Genomic_DNA"/>
</dbReference>
<feature type="transmembrane region" description="Helical" evidence="10">
    <location>
        <begin position="199"/>
        <end position="221"/>
    </location>
</feature>
<keyword evidence="3 10" id="KW-0812">Transmembrane</keyword>
<dbReference type="AlphaFoldDB" id="A0A9Q0YL95"/>
<dbReference type="PANTHER" id="PTHR24228">
    <property type="entry name" value="B2 BRADYKININ RECEPTOR/ANGIOTENSIN II RECEPTOR"/>
    <property type="match status" value="1"/>
</dbReference>
<dbReference type="PANTHER" id="PTHR24228:SF72">
    <property type="entry name" value="G-PROTEIN COUPLED RECEPTORS FAMILY 1 PROFILE DOMAIN-CONTAINING PROTEIN"/>
    <property type="match status" value="1"/>
</dbReference>
<evidence type="ECO:0000256" key="2">
    <source>
        <dbReference type="ARBA" id="ARBA00022475"/>
    </source>
</evidence>
<evidence type="ECO:0000256" key="9">
    <source>
        <dbReference type="SAM" id="MobiDB-lite"/>
    </source>
</evidence>
<keyword evidence="7 12" id="KW-0675">Receptor</keyword>
<feature type="transmembrane region" description="Helical" evidence="10">
    <location>
        <begin position="69"/>
        <end position="93"/>
    </location>
</feature>
<comment type="subcellular location">
    <subcellularLocation>
        <location evidence="1">Cell membrane</location>
        <topology evidence="1">Multi-pass membrane protein</topology>
    </subcellularLocation>
</comment>
<evidence type="ECO:0000256" key="6">
    <source>
        <dbReference type="ARBA" id="ARBA00023136"/>
    </source>
</evidence>
<dbReference type="SMART" id="SM01381">
    <property type="entry name" value="7TM_GPCR_Srsx"/>
    <property type="match status" value="1"/>
</dbReference>
<organism evidence="12 13">
    <name type="scientific">Holothuria leucospilota</name>
    <name type="common">Black long sea cucumber</name>
    <name type="synonym">Mertensiothuria leucospilota</name>
    <dbReference type="NCBI Taxonomy" id="206669"/>
    <lineage>
        <taxon>Eukaryota</taxon>
        <taxon>Metazoa</taxon>
        <taxon>Echinodermata</taxon>
        <taxon>Eleutherozoa</taxon>
        <taxon>Echinozoa</taxon>
        <taxon>Holothuroidea</taxon>
        <taxon>Aspidochirotacea</taxon>
        <taxon>Aspidochirotida</taxon>
        <taxon>Holothuriidae</taxon>
        <taxon>Holothuria</taxon>
    </lineage>
</organism>
<name>A0A9Q0YL95_HOLLE</name>
<keyword evidence="4 10" id="KW-1133">Transmembrane helix</keyword>
<dbReference type="CDD" id="cd00637">
    <property type="entry name" value="7tm_classA_rhodopsin-like"/>
    <property type="match status" value="1"/>
</dbReference>
<accession>A0A9Q0YL95</accession>
<feature type="domain" description="G-protein coupled receptors family 1 profile" evidence="11">
    <location>
        <begin position="48"/>
        <end position="387"/>
    </location>
</feature>
<dbReference type="InterPro" id="IPR017452">
    <property type="entry name" value="GPCR_Rhodpsn_7TM"/>
</dbReference>
<feature type="region of interest" description="Disordered" evidence="9">
    <location>
        <begin position="231"/>
        <end position="262"/>
    </location>
</feature>
<evidence type="ECO:0000256" key="3">
    <source>
        <dbReference type="ARBA" id="ARBA00022692"/>
    </source>
</evidence>
<dbReference type="PROSITE" id="PS50262">
    <property type="entry name" value="G_PROTEIN_RECEP_F1_2"/>
    <property type="match status" value="1"/>
</dbReference>
<feature type="transmembrane region" description="Helical" evidence="10">
    <location>
        <begin position="148"/>
        <end position="172"/>
    </location>
</feature>
<feature type="transmembrane region" description="Helical" evidence="10">
    <location>
        <begin position="32"/>
        <end position="57"/>
    </location>
</feature>
<evidence type="ECO:0000259" key="11">
    <source>
        <dbReference type="PROSITE" id="PS50262"/>
    </source>
</evidence>
<evidence type="ECO:0000256" key="10">
    <source>
        <dbReference type="SAM" id="Phobius"/>
    </source>
</evidence>
<keyword evidence="8" id="KW-0807">Transducer</keyword>
<feature type="transmembrane region" description="Helical" evidence="10">
    <location>
        <begin position="368"/>
        <end position="389"/>
    </location>
</feature>
<dbReference type="SUPFAM" id="SSF81321">
    <property type="entry name" value="Family A G protein-coupled receptor-like"/>
    <property type="match status" value="1"/>
</dbReference>
<dbReference type="Proteomes" id="UP001152320">
    <property type="component" value="Chromosome 18"/>
</dbReference>
<evidence type="ECO:0000256" key="5">
    <source>
        <dbReference type="ARBA" id="ARBA00023040"/>
    </source>
</evidence>
<dbReference type="OrthoDB" id="10042731at2759"/>
<feature type="transmembrane region" description="Helical" evidence="10">
    <location>
        <begin position="342"/>
        <end position="362"/>
    </location>
</feature>
<reference evidence="12" key="1">
    <citation type="submission" date="2021-10" db="EMBL/GenBank/DDBJ databases">
        <title>Tropical sea cucumber genome reveals ecological adaptation and Cuvierian tubules defense mechanism.</title>
        <authorList>
            <person name="Chen T."/>
        </authorList>
    </citation>
    <scope>NUCLEOTIDE SEQUENCE</scope>
    <source>
        <strain evidence="12">Nanhai2018</strain>
        <tissue evidence="12">Muscle</tissue>
    </source>
</reference>
<evidence type="ECO:0000256" key="7">
    <source>
        <dbReference type="ARBA" id="ARBA00023170"/>
    </source>
</evidence>
<dbReference type="PRINTS" id="PR00237">
    <property type="entry name" value="GPCRRHODOPSN"/>
</dbReference>
<keyword evidence="2" id="KW-1003">Cell membrane</keyword>
<dbReference type="Gene3D" id="1.20.1070.10">
    <property type="entry name" value="Rhodopsin 7-helix transmembrane proteins"/>
    <property type="match status" value="2"/>
</dbReference>